<dbReference type="Pfam" id="PF00069">
    <property type="entry name" value="Pkinase"/>
    <property type="match status" value="1"/>
</dbReference>
<evidence type="ECO:0000313" key="4">
    <source>
        <dbReference type="EMBL" id="GMR34975.1"/>
    </source>
</evidence>
<dbReference type="InterPro" id="IPR000719">
    <property type="entry name" value="Prot_kinase_dom"/>
</dbReference>
<evidence type="ECO:0000259" key="3">
    <source>
        <dbReference type="PROSITE" id="PS50011"/>
    </source>
</evidence>
<keyword evidence="1" id="KW-0547">Nucleotide-binding</keyword>
<protein>
    <recommendedName>
        <fullName evidence="3">Protein kinase domain-containing protein</fullName>
    </recommendedName>
</protein>
<evidence type="ECO:0000313" key="5">
    <source>
        <dbReference type="Proteomes" id="UP001328107"/>
    </source>
</evidence>
<gene>
    <name evidence="4" type="ORF">PMAYCL1PPCAC_05170</name>
</gene>
<dbReference type="AlphaFoldDB" id="A0AAN4ZC24"/>
<dbReference type="Proteomes" id="UP001328107">
    <property type="component" value="Unassembled WGS sequence"/>
</dbReference>
<dbReference type="PROSITE" id="PS50011">
    <property type="entry name" value="PROTEIN_KINASE_DOM"/>
    <property type="match status" value="1"/>
</dbReference>
<sequence>QFVLAQNSPIFYIPNEFVEYRIDKSYNFSGSFKAVRKFDAADFSTSVLIVKFQNPFEPISRAKWVYREIHYLRTCEHVNIVKLCRTYKVDEEKIDSPSIYYIIDYCGVQLRKKIEEGRYSIQLAKKWTTELLRTVSYLHSQGIIHGNLHPDNMCIDATNKLTISGFGSSHESIIDPLNHEIAVSESVSIYMPIEQLVEWSEAYDEKVDVWSIAIILCELLTGKHLFNGDTSGDLLKSQIQCCGKIDAGLLKKVTSETKRDFIARYSRKFEKRDFIPMLKSALKPERGIDYMGMLESEDYLRTFIDRTLQFNPENRMSALTALSHPFLQVLHPWEQRFPKDEQEALIELERHIRKEIESAPIKTEAIQQTH</sequence>
<dbReference type="GO" id="GO:0004672">
    <property type="term" value="F:protein kinase activity"/>
    <property type="evidence" value="ECO:0007669"/>
    <property type="project" value="InterPro"/>
</dbReference>
<comment type="caution">
    <text evidence="4">The sequence shown here is derived from an EMBL/GenBank/DDBJ whole genome shotgun (WGS) entry which is preliminary data.</text>
</comment>
<dbReference type="PANTHER" id="PTHR24055">
    <property type="entry name" value="MITOGEN-ACTIVATED PROTEIN KINASE"/>
    <property type="match status" value="1"/>
</dbReference>
<keyword evidence="5" id="KW-1185">Reference proteome</keyword>
<keyword evidence="2" id="KW-0067">ATP-binding</keyword>
<feature type="non-terminal residue" evidence="4">
    <location>
        <position position="1"/>
    </location>
</feature>
<dbReference type="GO" id="GO:0005524">
    <property type="term" value="F:ATP binding"/>
    <property type="evidence" value="ECO:0007669"/>
    <property type="project" value="UniProtKB-KW"/>
</dbReference>
<feature type="domain" description="Protein kinase" evidence="3">
    <location>
        <begin position="1"/>
        <end position="327"/>
    </location>
</feature>
<proteinExistence type="predicted"/>
<reference evidence="5" key="1">
    <citation type="submission" date="2022-10" db="EMBL/GenBank/DDBJ databases">
        <title>Genome assembly of Pristionchus species.</title>
        <authorList>
            <person name="Yoshida K."/>
            <person name="Sommer R.J."/>
        </authorList>
    </citation>
    <scope>NUCLEOTIDE SEQUENCE [LARGE SCALE GENOMIC DNA]</scope>
    <source>
        <strain evidence="5">RS5460</strain>
    </source>
</reference>
<evidence type="ECO:0000256" key="2">
    <source>
        <dbReference type="ARBA" id="ARBA00022840"/>
    </source>
</evidence>
<organism evidence="4 5">
    <name type="scientific">Pristionchus mayeri</name>
    <dbReference type="NCBI Taxonomy" id="1317129"/>
    <lineage>
        <taxon>Eukaryota</taxon>
        <taxon>Metazoa</taxon>
        <taxon>Ecdysozoa</taxon>
        <taxon>Nematoda</taxon>
        <taxon>Chromadorea</taxon>
        <taxon>Rhabditida</taxon>
        <taxon>Rhabditina</taxon>
        <taxon>Diplogasteromorpha</taxon>
        <taxon>Diplogasteroidea</taxon>
        <taxon>Neodiplogasteridae</taxon>
        <taxon>Pristionchus</taxon>
    </lineage>
</organism>
<dbReference type="InterPro" id="IPR050117">
    <property type="entry name" value="MAPK"/>
</dbReference>
<dbReference type="InterPro" id="IPR011009">
    <property type="entry name" value="Kinase-like_dom_sf"/>
</dbReference>
<name>A0AAN4ZC24_9BILA</name>
<dbReference type="Gene3D" id="1.10.510.10">
    <property type="entry name" value="Transferase(Phosphotransferase) domain 1"/>
    <property type="match status" value="1"/>
</dbReference>
<dbReference type="SUPFAM" id="SSF56112">
    <property type="entry name" value="Protein kinase-like (PK-like)"/>
    <property type="match status" value="1"/>
</dbReference>
<accession>A0AAN4ZC24</accession>
<evidence type="ECO:0000256" key="1">
    <source>
        <dbReference type="ARBA" id="ARBA00022741"/>
    </source>
</evidence>
<dbReference type="Gene3D" id="3.30.200.20">
    <property type="entry name" value="Phosphorylase Kinase, domain 1"/>
    <property type="match status" value="1"/>
</dbReference>
<dbReference type="SMART" id="SM00220">
    <property type="entry name" value="S_TKc"/>
    <property type="match status" value="1"/>
</dbReference>
<dbReference type="EMBL" id="BTRK01000002">
    <property type="protein sequence ID" value="GMR34975.1"/>
    <property type="molecule type" value="Genomic_DNA"/>
</dbReference>